<reference evidence="2 3" key="1">
    <citation type="submission" date="2024-05" db="EMBL/GenBank/DDBJ databases">
        <title>Three bacterial strains, DH-69, EH-24, and ECK-19 isolated from coastal sediments.</title>
        <authorList>
            <person name="Ye Y.-Q."/>
            <person name="Du Z.-J."/>
        </authorList>
    </citation>
    <scope>NUCLEOTIDE SEQUENCE [LARGE SCALE GENOMIC DNA]</scope>
    <source>
        <strain evidence="2 3">ECK-19</strain>
    </source>
</reference>
<evidence type="ECO:0000313" key="2">
    <source>
        <dbReference type="EMBL" id="MEX6632337.1"/>
    </source>
</evidence>
<feature type="transmembrane region" description="Helical" evidence="1">
    <location>
        <begin position="42"/>
        <end position="63"/>
    </location>
</feature>
<dbReference type="EMBL" id="JBEHZE010000001">
    <property type="protein sequence ID" value="MEX6632337.1"/>
    <property type="molecule type" value="Genomic_DNA"/>
</dbReference>
<organism evidence="2 3">
    <name type="scientific">Hyphococcus lacteus</name>
    <dbReference type="NCBI Taxonomy" id="3143536"/>
    <lineage>
        <taxon>Bacteria</taxon>
        <taxon>Pseudomonadati</taxon>
        <taxon>Pseudomonadota</taxon>
        <taxon>Alphaproteobacteria</taxon>
        <taxon>Parvularculales</taxon>
        <taxon>Parvularculaceae</taxon>
        <taxon>Hyphococcus</taxon>
    </lineage>
</organism>
<protein>
    <recommendedName>
        <fullName evidence="4">DedA family protein</fullName>
    </recommendedName>
</protein>
<keyword evidence="1" id="KW-0472">Membrane</keyword>
<keyword evidence="1" id="KW-1133">Transmembrane helix</keyword>
<evidence type="ECO:0000256" key="1">
    <source>
        <dbReference type="SAM" id="Phobius"/>
    </source>
</evidence>
<dbReference type="RefSeq" id="WP_369312263.1">
    <property type="nucleotide sequence ID" value="NZ_JBEHZE010000001.1"/>
</dbReference>
<keyword evidence="3" id="KW-1185">Reference proteome</keyword>
<evidence type="ECO:0000313" key="3">
    <source>
        <dbReference type="Proteomes" id="UP001560685"/>
    </source>
</evidence>
<feature type="transmembrane region" description="Helical" evidence="1">
    <location>
        <begin position="138"/>
        <end position="156"/>
    </location>
</feature>
<dbReference type="Proteomes" id="UP001560685">
    <property type="component" value="Unassembled WGS sequence"/>
</dbReference>
<gene>
    <name evidence="2" type="ORF">ABFZ84_02140</name>
</gene>
<comment type="caution">
    <text evidence="2">The sequence shown here is derived from an EMBL/GenBank/DDBJ whole genome shotgun (WGS) entry which is preliminary data.</text>
</comment>
<feature type="transmembrane region" description="Helical" evidence="1">
    <location>
        <begin position="163"/>
        <end position="182"/>
    </location>
</feature>
<proteinExistence type="predicted"/>
<sequence>MGMMRWWIVAAFVWGFAEATFFFIVPDLLLTASVIAFGFTRAFRFAIFAAIGAVIGGLLMYWWGAHDIAAALGLLRSVPLIADDLLARVAAEMNAAHWPVNLSLGALTGAPFKIYAVEAGNLGIHPAVFATVGFGARMLRFGIAIALTALGVSLARRLGLSRLVPIGLALVWITIYGIYGFVRLSA</sequence>
<feature type="transmembrane region" description="Helical" evidence="1">
    <location>
        <begin position="6"/>
        <end position="30"/>
    </location>
</feature>
<accession>A0ABV3Z257</accession>
<name>A0ABV3Z257_9PROT</name>
<keyword evidence="1" id="KW-0812">Transmembrane</keyword>
<evidence type="ECO:0008006" key="4">
    <source>
        <dbReference type="Google" id="ProtNLM"/>
    </source>
</evidence>